<dbReference type="Pfam" id="PF19259">
    <property type="entry name" value="Ty3_capsid"/>
    <property type="match status" value="1"/>
</dbReference>
<evidence type="ECO:0000313" key="27">
    <source>
        <dbReference type="EMBL" id="CEP21447.1"/>
    </source>
</evidence>
<evidence type="ECO:0000256" key="15">
    <source>
        <dbReference type="ARBA" id="ARBA00022884"/>
    </source>
</evidence>
<evidence type="ECO:0000256" key="14">
    <source>
        <dbReference type="ARBA" id="ARBA00022842"/>
    </source>
</evidence>
<comment type="subcellular location">
    <subcellularLocation>
        <location evidence="3">Cytoplasm</location>
    </subcellularLocation>
    <subcellularLocation>
        <location evidence="2">Nucleus</location>
    </subcellularLocation>
</comment>
<evidence type="ECO:0000256" key="7">
    <source>
        <dbReference type="ARBA" id="ARBA00022679"/>
    </source>
</evidence>
<dbReference type="PROSITE" id="PS50994">
    <property type="entry name" value="INTEGRASE"/>
    <property type="match status" value="1"/>
</dbReference>
<dbReference type="GO" id="GO:0003964">
    <property type="term" value="F:RNA-directed DNA polymerase activity"/>
    <property type="evidence" value="ECO:0007669"/>
    <property type="project" value="UniProtKB-KW"/>
</dbReference>
<dbReference type="GO" id="GO:0003887">
    <property type="term" value="F:DNA-directed DNA polymerase activity"/>
    <property type="evidence" value="ECO:0007669"/>
    <property type="project" value="UniProtKB-KW"/>
</dbReference>
<evidence type="ECO:0000256" key="3">
    <source>
        <dbReference type="ARBA" id="ARBA00004496"/>
    </source>
</evidence>
<gene>
    <name evidence="27" type="ORF">BN1211_1541</name>
</gene>
<dbReference type="GO" id="GO:0004523">
    <property type="term" value="F:RNA-DNA hybrid ribonuclease activity"/>
    <property type="evidence" value="ECO:0007669"/>
    <property type="project" value="UniProtKB-EC"/>
</dbReference>
<keyword evidence="9" id="KW-0540">Nuclease</keyword>
<feature type="region of interest" description="Disordered" evidence="24">
    <location>
        <begin position="1527"/>
        <end position="1546"/>
    </location>
</feature>
<keyword evidence="12" id="KW-0255">Endonuclease</keyword>
<keyword evidence="14" id="KW-0460">Magnesium</keyword>
<keyword evidence="6" id="KW-0645">Protease</keyword>
<comment type="catalytic activity">
    <reaction evidence="1">
        <text>Endonucleolytic cleavage to 5'-phosphomonoester.</text>
        <dbReference type="EC" id="3.1.26.4"/>
    </reaction>
</comment>
<feature type="compositionally biased region" description="Basic and acidic residues" evidence="24">
    <location>
        <begin position="1527"/>
        <end position="1536"/>
    </location>
</feature>
<dbReference type="GO" id="GO:0005737">
    <property type="term" value="C:cytoplasm"/>
    <property type="evidence" value="ECO:0007669"/>
    <property type="project" value="UniProtKB-SubCell"/>
</dbReference>
<keyword evidence="15" id="KW-0694">RNA-binding</keyword>
<evidence type="ECO:0000256" key="12">
    <source>
        <dbReference type="ARBA" id="ARBA00022759"/>
    </source>
</evidence>
<dbReference type="InterPro" id="IPR056924">
    <property type="entry name" value="SH3_Tf2-1"/>
</dbReference>
<sequence>MSGGYGIPEVDMDSEANFVRLGEHMRIKEFHGNINAEEVLTYIDAVTAQCSVMGAVTGITWLKVFEMHLQDTARRWYTKYKIGQEAANQLSVEQTVADFKSRFLPTGYQEIATEKIIALKQSGPVSVYCDRFEQLRELLPRPLQTEGTLQILFIRGLDPAIRTTVRNQRPVDLTDCYRHAQWADEQREPDYRRRGFGGSRQRNGRPLPGKRAPLVTRELEYEDRMDLDAMAAEPHRNNRRTTTGNPKGASCVERKATSSATVLKTGGLPQESNRIVLAAIEVKTENPEKQKNNTKSEKTQKQFKTTEKPKNNTKKEDYSTEPRLLKVPVAAQSIILNATYNNVTISAHVDSGGHCNFVSADLVEELELQQERTKPMIVQYAKQGVTSTADTGVQLPIEVKLNDTVSIKTNILCYVVEELHCPLYLGLPFLQKYGEHISWRDIKLRADESMPATEMSEDEIQVTEPNEHETQEIELNEMKIQEAADIEADNSRWKHSKTVGAAEDTLVEAEQFEKLAKKQSNYVALMQIEVLDKGTFKVQDRLGSKAEQKYAKEIQTMLEKYAEVVTDEEPKGEPVEREITHRIRLIEGTQPIHRSQYKLSFEDKQELQRQVAELIEKGFIRESESPFNAPVLFVRKKSGEMRLCIDYRALNTQTVKDRFPIPLIDDILAAFGECKYFSKLDLRSGYHQVRVADQDRWKTAFSTARNHYEWNVMPFGLTNAPATFQRMMNRVLKDYIGDFVEVYLDDIIIYSKTKEQHIHHLDKVLSKLKDEQLICKKKKCEFFKEEIKFLGFTISAEGIAMDNDKVSAIETWPKIETPKQAQRFLGLTNFYRRFVKGYSQIAIPIINFAAKKQTWTEKQDEAFEQLKKAMTTAPLLVSPKFEDGYKFQITTDACGTALGYVLEQLDPAGKVIGVIAYGSRKLQGPELRYPVRELEFMAIIVAIKTWKYYLGSRKFIIKTDHHSLIYLNRQEQLNSNRMARWIDFLAQFDFDIVYIKGKNNTLADALSRRDDPPETVSLEAMEYTQEINDELRDQVLKGYEHDAEFATIYDVLKHDKPVPKEIRHYITHFKLENGFLLYNAVEGGDYQLVIPNYRDLHDRLTLNVHELPTGAHFGAFKVYEVLRRQFYWPKMYKKITKLIRSCDICQRSKQATTLTKGLLKPLPIPGKKMSWITMDFLTGIPTTKKGFDMIFIIVDRLSKRCKFIPCTKNLTGEGAAELFISHYFCNFGIPQKIVSDKDIRFMGGFWQTITRNLGISLLNTTTSHPQTDGQSERQVKTVSELLRMVCFGNIYDWERFLPAVEFACNSTVQQSTQRVPFEVDYGMIPDSPTFTKMWDLDKHYDPRAEEEAQAMEAVMRQTQDFLAEAQRAQEKQHNKHRTAAVFKVGQYVLVHKLVWGGRDTYSKLKPLYFGPFQIVKVINENAVELTLQGGTRKQKTINVQWLKEYVERDKKWRKQPPHFPDYATRRINEVAAIVGLNDEEQTYSVIWDGCDPTHATQITYSQFEMIEESRKRELKMDIDLLQPVPERLRNASRTEDPTTFLQPEEL</sequence>
<comment type="function">
    <text evidence="23">Integrase (IN) targets the VLP to the nucleus, where a subparticle preintegration complex (PIC) containing at least integrase and the newly synthesized dsDNA copy of the retrotransposon must transit the nuclear membrane. Once in the nucleus, integrase performs the integration of the dsDNA into the host genome.</text>
</comment>
<keyword evidence="7" id="KW-0808">Transferase</keyword>
<dbReference type="PANTHER" id="PTHR37984">
    <property type="entry name" value="PROTEIN CBG26694"/>
    <property type="match status" value="1"/>
</dbReference>
<dbReference type="GO" id="GO:0004190">
    <property type="term" value="F:aspartic-type endopeptidase activity"/>
    <property type="evidence" value="ECO:0007669"/>
    <property type="project" value="UniProtKB-KW"/>
</dbReference>
<keyword evidence="16" id="KW-0229">DNA integration</keyword>
<feature type="compositionally biased region" description="Polar residues" evidence="24">
    <location>
        <begin position="1537"/>
        <end position="1546"/>
    </location>
</feature>
<feature type="domain" description="Reverse transcriptase" evidence="25">
    <location>
        <begin position="615"/>
        <end position="794"/>
    </location>
</feature>
<dbReference type="FunFam" id="1.10.340.70:FF:000001">
    <property type="entry name" value="Retrovirus-related Pol polyprotein from transposon gypsy-like Protein"/>
    <property type="match status" value="1"/>
</dbReference>
<dbReference type="Pfam" id="PF00078">
    <property type="entry name" value="RVT_1"/>
    <property type="match status" value="1"/>
</dbReference>
<dbReference type="InterPro" id="IPR043502">
    <property type="entry name" value="DNA/RNA_pol_sf"/>
</dbReference>
<dbReference type="Pfam" id="PF17921">
    <property type="entry name" value="Integrase_H2C2"/>
    <property type="match status" value="1"/>
</dbReference>
<keyword evidence="18" id="KW-0239">DNA-directed DNA polymerase</keyword>
<dbReference type="GO" id="GO:0046872">
    <property type="term" value="F:metal ion binding"/>
    <property type="evidence" value="ECO:0007669"/>
    <property type="project" value="UniProtKB-KW"/>
</dbReference>
<evidence type="ECO:0000256" key="8">
    <source>
        <dbReference type="ARBA" id="ARBA00022695"/>
    </source>
</evidence>
<protein>
    <recommendedName>
        <fullName evidence="4">RNA-directed DNA polymerase</fullName>
        <ecNumber evidence="4">2.7.7.49</ecNumber>
    </recommendedName>
</protein>
<dbReference type="GO" id="GO:0003677">
    <property type="term" value="F:DNA binding"/>
    <property type="evidence" value="ECO:0007669"/>
    <property type="project" value="UniProtKB-KW"/>
</dbReference>
<evidence type="ECO:0000256" key="9">
    <source>
        <dbReference type="ARBA" id="ARBA00022722"/>
    </source>
</evidence>
<dbReference type="Pfam" id="PF24626">
    <property type="entry name" value="SH3_Tf2-1"/>
    <property type="match status" value="1"/>
</dbReference>
<evidence type="ECO:0000256" key="22">
    <source>
        <dbReference type="ARBA" id="ARBA00025590"/>
    </source>
</evidence>
<dbReference type="InterPro" id="IPR043128">
    <property type="entry name" value="Rev_trsase/Diguanyl_cyclase"/>
</dbReference>
<proteinExistence type="predicted"/>
<dbReference type="CDD" id="cd00303">
    <property type="entry name" value="retropepsin_like"/>
    <property type="match status" value="1"/>
</dbReference>
<dbReference type="EC" id="2.7.7.49" evidence="4"/>
<feature type="region of interest" description="Disordered" evidence="24">
    <location>
        <begin position="229"/>
        <end position="254"/>
    </location>
</feature>
<dbReference type="Gene3D" id="3.10.10.10">
    <property type="entry name" value="HIV Type 1 Reverse Transcriptase, subunit A, domain 1"/>
    <property type="match status" value="1"/>
</dbReference>
<feature type="domain" description="Integrase catalytic" evidence="26">
    <location>
        <begin position="1159"/>
        <end position="1324"/>
    </location>
</feature>
<name>A0A0H5C1Q5_CYBJN</name>
<dbReference type="Gene3D" id="1.10.340.70">
    <property type="match status" value="1"/>
</dbReference>
<evidence type="ECO:0000256" key="13">
    <source>
        <dbReference type="ARBA" id="ARBA00022801"/>
    </source>
</evidence>
<evidence type="ECO:0000256" key="24">
    <source>
        <dbReference type="SAM" id="MobiDB-lite"/>
    </source>
</evidence>
<evidence type="ECO:0000256" key="10">
    <source>
        <dbReference type="ARBA" id="ARBA00022723"/>
    </source>
</evidence>
<feature type="region of interest" description="Disordered" evidence="24">
    <location>
        <begin position="283"/>
        <end position="320"/>
    </location>
</feature>
<reference evidence="28" key="1">
    <citation type="journal article" date="2015" name="J. Biotechnol.">
        <title>The structure of the Cyberlindnera jadinii genome and its relation to Candida utilis analyzed by the occurrence of single nucleotide polymorphisms.</title>
        <authorList>
            <person name="Rupp O."/>
            <person name="Brinkrolf K."/>
            <person name="Buerth C."/>
            <person name="Kunigo M."/>
            <person name="Schneider J."/>
            <person name="Jaenicke S."/>
            <person name="Goesmann A."/>
            <person name="Puehler A."/>
            <person name="Jaeger K.-E."/>
            <person name="Ernst J.F."/>
        </authorList>
    </citation>
    <scope>NUCLEOTIDE SEQUENCE [LARGE SCALE GENOMIC DNA]</scope>
    <source>
        <strain evidence="28">ATCC 18201 / CBS 1600 / BCRC 20928 / JCM 3617 / NBRC 0987 / NRRL Y-1542</strain>
    </source>
</reference>
<keyword evidence="8" id="KW-0548">Nucleotidyltransferase</keyword>
<keyword evidence="20" id="KW-0233">DNA recombination</keyword>
<keyword evidence="19" id="KW-0238">DNA-binding</keyword>
<dbReference type="CDD" id="cd01647">
    <property type="entry name" value="RT_LTR"/>
    <property type="match status" value="1"/>
</dbReference>
<dbReference type="GO" id="GO:0006310">
    <property type="term" value="P:DNA recombination"/>
    <property type="evidence" value="ECO:0007669"/>
    <property type="project" value="UniProtKB-KW"/>
</dbReference>
<keyword evidence="11" id="KW-0064">Aspartyl protease</keyword>
<dbReference type="SUPFAM" id="SSF56672">
    <property type="entry name" value="DNA/RNA polymerases"/>
    <property type="match status" value="1"/>
</dbReference>
<dbReference type="GO" id="GO:0006508">
    <property type="term" value="P:proteolysis"/>
    <property type="evidence" value="ECO:0007669"/>
    <property type="project" value="UniProtKB-KW"/>
</dbReference>
<evidence type="ECO:0000256" key="1">
    <source>
        <dbReference type="ARBA" id="ARBA00000077"/>
    </source>
</evidence>
<evidence type="ECO:0000256" key="16">
    <source>
        <dbReference type="ARBA" id="ARBA00022908"/>
    </source>
</evidence>
<dbReference type="InterPro" id="IPR041373">
    <property type="entry name" value="RT_RNaseH"/>
</dbReference>
<evidence type="ECO:0000259" key="26">
    <source>
        <dbReference type="PROSITE" id="PS50994"/>
    </source>
</evidence>
<evidence type="ECO:0000256" key="4">
    <source>
        <dbReference type="ARBA" id="ARBA00012493"/>
    </source>
</evidence>
<dbReference type="InterPro" id="IPR041588">
    <property type="entry name" value="Integrase_H2C2"/>
</dbReference>
<dbReference type="InterPro" id="IPR045358">
    <property type="entry name" value="Ty3_capsid"/>
</dbReference>
<evidence type="ECO:0000313" key="28">
    <source>
        <dbReference type="Proteomes" id="UP000038830"/>
    </source>
</evidence>
<comment type="function">
    <text evidence="22">Reverse transcriptase/ribonuclease H (RT) is a multifunctional enzyme that catalyzes the conversion of the retro-elements RNA genome into dsDNA within the VLP. The enzyme displays a DNA polymerase activity that can copy either DNA or RNA templates, and a ribonuclease H (RNase H) activity that cleaves the RNA strand of RNA-DNA heteroduplexes during plus-strand synthesis and hydrolyzes RNA primers. The conversion leads to a linear dsDNA copy of the retrotransposon that includes long terminal repeats (LTRs) at both ends.</text>
</comment>
<keyword evidence="5" id="KW-0963">Cytoplasm</keyword>
<dbReference type="CDD" id="cd09274">
    <property type="entry name" value="RNase_HI_RT_Ty3"/>
    <property type="match status" value="1"/>
</dbReference>
<dbReference type="GO" id="GO:0005634">
    <property type="term" value="C:nucleus"/>
    <property type="evidence" value="ECO:0007669"/>
    <property type="project" value="UniProtKB-SubCell"/>
</dbReference>
<evidence type="ECO:0000256" key="6">
    <source>
        <dbReference type="ARBA" id="ARBA00022670"/>
    </source>
</evidence>
<evidence type="ECO:0000256" key="2">
    <source>
        <dbReference type="ARBA" id="ARBA00004123"/>
    </source>
</evidence>
<dbReference type="InterPro" id="IPR012337">
    <property type="entry name" value="RNaseH-like_sf"/>
</dbReference>
<feature type="region of interest" description="Disordered" evidence="24">
    <location>
        <begin position="191"/>
        <end position="212"/>
    </location>
</feature>
<organism evidence="27 28">
    <name type="scientific">Cyberlindnera jadinii (strain ATCC 18201 / CBS 1600 / BCRC 20928 / JCM 3617 / NBRC 0987 / NRRL Y-1542)</name>
    <name type="common">Torula yeast</name>
    <name type="synonym">Candida utilis</name>
    <dbReference type="NCBI Taxonomy" id="983966"/>
    <lineage>
        <taxon>Eukaryota</taxon>
        <taxon>Fungi</taxon>
        <taxon>Dikarya</taxon>
        <taxon>Ascomycota</taxon>
        <taxon>Saccharomycotina</taxon>
        <taxon>Saccharomycetes</taxon>
        <taxon>Phaffomycetales</taxon>
        <taxon>Phaffomycetaceae</taxon>
        <taxon>Cyberlindnera</taxon>
    </lineage>
</organism>
<evidence type="ECO:0000256" key="23">
    <source>
        <dbReference type="ARBA" id="ARBA00025615"/>
    </source>
</evidence>
<evidence type="ECO:0000259" key="25">
    <source>
        <dbReference type="PROSITE" id="PS50878"/>
    </source>
</evidence>
<evidence type="ECO:0000256" key="17">
    <source>
        <dbReference type="ARBA" id="ARBA00022918"/>
    </source>
</evidence>
<dbReference type="InterPro" id="IPR036397">
    <property type="entry name" value="RNaseH_sf"/>
</dbReference>
<dbReference type="Gene3D" id="2.40.70.10">
    <property type="entry name" value="Acid Proteases"/>
    <property type="match status" value="1"/>
</dbReference>
<evidence type="ECO:0000256" key="20">
    <source>
        <dbReference type="ARBA" id="ARBA00023172"/>
    </source>
</evidence>
<evidence type="ECO:0000256" key="19">
    <source>
        <dbReference type="ARBA" id="ARBA00023125"/>
    </source>
</evidence>
<dbReference type="GO" id="GO:0015074">
    <property type="term" value="P:DNA integration"/>
    <property type="evidence" value="ECO:0007669"/>
    <property type="project" value="UniProtKB-KW"/>
</dbReference>
<keyword evidence="10" id="KW-0479">Metal-binding</keyword>
<dbReference type="Gene3D" id="3.30.70.270">
    <property type="match status" value="2"/>
</dbReference>
<evidence type="ECO:0000256" key="21">
    <source>
        <dbReference type="ARBA" id="ARBA00023242"/>
    </source>
</evidence>
<dbReference type="PROSITE" id="PS50878">
    <property type="entry name" value="RT_POL"/>
    <property type="match status" value="1"/>
</dbReference>
<dbReference type="PANTHER" id="PTHR37984:SF5">
    <property type="entry name" value="PROTEIN NYNRIN-LIKE"/>
    <property type="match status" value="1"/>
</dbReference>
<dbReference type="InterPro" id="IPR021109">
    <property type="entry name" value="Peptidase_aspartic_dom_sf"/>
</dbReference>
<dbReference type="Gene3D" id="3.30.420.10">
    <property type="entry name" value="Ribonuclease H-like superfamily/Ribonuclease H"/>
    <property type="match status" value="1"/>
</dbReference>
<dbReference type="Pfam" id="PF17917">
    <property type="entry name" value="RT_RNaseH"/>
    <property type="match status" value="1"/>
</dbReference>
<dbReference type="GO" id="GO:0003723">
    <property type="term" value="F:RNA binding"/>
    <property type="evidence" value="ECO:0007669"/>
    <property type="project" value="UniProtKB-KW"/>
</dbReference>
<keyword evidence="21" id="KW-0539">Nucleus</keyword>
<dbReference type="InterPro" id="IPR001584">
    <property type="entry name" value="Integrase_cat-core"/>
</dbReference>
<evidence type="ECO:0000256" key="5">
    <source>
        <dbReference type="ARBA" id="ARBA00022490"/>
    </source>
</evidence>
<dbReference type="SUPFAM" id="SSF53098">
    <property type="entry name" value="Ribonuclease H-like"/>
    <property type="match status" value="1"/>
</dbReference>
<dbReference type="FunFam" id="3.30.70.270:FF:000020">
    <property type="entry name" value="Transposon Tf2-6 polyprotein-like Protein"/>
    <property type="match status" value="1"/>
</dbReference>
<accession>A0A0H5C1Q5</accession>
<dbReference type="InterPro" id="IPR000477">
    <property type="entry name" value="RT_dom"/>
</dbReference>
<dbReference type="EMBL" id="CDQK01000002">
    <property type="protein sequence ID" value="CEP21447.1"/>
    <property type="molecule type" value="Genomic_DNA"/>
</dbReference>
<dbReference type="Proteomes" id="UP000038830">
    <property type="component" value="Unassembled WGS sequence"/>
</dbReference>
<keyword evidence="17" id="KW-0695">RNA-directed DNA polymerase</keyword>
<dbReference type="InterPro" id="IPR050951">
    <property type="entry name" value="Retrovirus_Pol_polyprotein"/>
</dbReference>
<evidence type="ECO:0000256" key="18">
    <source>
        <dbReference type="ARBA" id="ARBA00022932"/>
    </source>
</evidence>
<evidence type="ECO:0000256" key="11">
    <source>
        <dbReference type="ARBA" id="ARBA00022750"/>
    </source>
</evidence>
<keyword evidence="13 27" id="KW-0378">Hydrolase</keyword>